<name>A0A2T0FHD4_9ASCO</name>
<dbReference type="GO" id="GO:0000329">
    <property type="term" value="C:fungal-type vacuole membrane"/>
    <property type="evidence" value="ECO:0007669"/>
    <property type="project" value="TreeGrafter"/>
</dbReference>
<evidence type="ECO:0000313" key="5">
    <source>
        <dbReference type="EMBL" id="PRT54401.1"/>
    </source>
</evidence>
<keyword evidence="6" id="KW-1185">Reference proteome</keyword>
<dbReference type="InterPro" id="IPR011044">
    <property type="entry name" value="Quino_amine_DH_bsu"/>
</dbReference>
<keyword evidence="2" id="KW-0472">Membrane</keyword>
<evidence type="ECO:0000256" key="2">
    <source>
        <dbReference type="ARBA" id="ARBA00023136"/>
    </source>
</evidence>
<dbReference type="OrthoDB" id="5325112at2759"/>
<accession>A0A2T0FHD4</accession>
<dbReference type="GO" id="GO:0034058">
    <property type="term" value="P:endosomal vesicle fusion"/>
    <property type="evidence" value="ECO:0007669"/>
    <property type="project" value="TreeGrafter"/>
</dbReference>
<feature type="domain" description="Vacuolar sorting protein 39/Transforming growth factor beta receptor-associated" evidence="4">
    <location>
        <begin position="397"/>
        <end position="481"/>
    </location>
</feature>
<comment type="caution">
    <text evidence="5">The sequence shown here is derived from an EMBL/GenBank/DDBJ whole genome shotgun (WGS) entry which is preliminary data.</text>
</comment>
<dbReference type="GO" id="GO:0012505">
    <property type="term" value="C:endomembrane system"/>
    <property type="evidence" value="ECO:0007669"/>
    <property type="project" value="UniProtKB-SubCell"/>
</dbReference>
<evidence type="ECO:0000256" key="3">
    <source>
        <dbReference type="ARBA" id="ARBA00038201"/>
    </source>
</evidence>
<protein>
    <submittedName>
        <fullName evidence="5">Vacuolar morphogenesis protein 6</fullName>
    </submittedName>
</protein>
<dbReference type="EMBL" id="NDIQ01000021">
    <property type="protein sequence ID" value="PRT54401.1"/>
    <property type="molecule type" value="Genomic_DNA"/>
</dbReference>
<dbReference type="InterPro" id="IPR032914">
    <property type="entry name" value="Vam6/VPS39/TRAP1"/>
</dbReference>
<dbReference type="GO" id="GO:0006914">
    <property type="term" value="P:autophagy"/>
    <property type="evidence" value="ECO:0007669"/>
    <property type="project" value="TreeGrafter"/>
</dbReference>
<comment type="similarity">
    <text evidence="3">Belongs to the VAM6/VPS39 family.</text>
</comment>
<evidence type="ECO:0000256" key="1">
    <source>
        <dbReference type="ARBA" id="ARBA00004184"/>
    </source>
</evidence>
<organism evidence="5 6">
    <name type="scientific">Wickerhamiella sorbophila</name>
    <dbReference type="NCBI Taxonomy" id="45607"/>
    <lineage>
        <taxon>Eukaryota</taxon>
        <taxon>Fungi</taxon>
        <taxon>Dikarya</taxon>
        <taxon>Ascomycota</taxon>
        <taxon>Saccharomycotina</taxon>
        <taxon>Dipodascomycetes</taxon>
        <taxon>Dipodascales</taxon>
        <taxon>Trichomonascaceae</taxon>
        <taxon>Wickerhamiella</taxon>
    </lineage>
</organism>
<dbReference type="InterPro" id="IPR019452">
    <property type="entry name" value="VPS39/TGF_beta_rcpt-assoc_1"/>
</dbReference>
<reference evidence="5 6" key="1">
    <citation type="submission" date="2017-04" db="EMBL/GenBank/DDBJ databases">
        <title>Genome sequencing of [Candida] sorbophila.</title>
        <authorList>
            <person name="Ahn J.O."/>
        </authorList>
    </citation>
    <scope>NUCLEOTIDE SEQUENCE [LARGE SCALE GENOMIC DNA]</scope>
    <source>
        <strain evidence="5 6">DS02</strain>
    </source>
</reference>
<dbReference type="AlphaFoldDB" id="A0A2T0FHD4"/>
<proteinExistence type="inferred from homology"/>
<dbReference type="PANTHER" id="PTHR12894">
    <property type="entry name" value="CNH DOMAIN CONTAINING"/>
    <property type="match status" value="1"/>
</dbReference>
<sequence length="748" mass="82580">MGLVDERLVGKGQYSAAVYTSKHIAVATPHSIAGYSIRDGVLEYEIATPGAVSSLVWSRDRGMLAVIANGRCYLQSVKDRRKTFDFGTTSANSVAAAGQYIVVASKRRLRYLVPGPVFENSLRELSLAVSMLDLSATGKALCVVKNNQVAIVDLTAQRVLQVPLTLPEPPIKVACFESSGLVISGKRGYFLTMSGKVVAVIDWKDTPLDIAPIDDGVFGVLVNGKLEARNPLTGYLLAQIDCNGSSLAKNLVVGSEIIGVRFHITAEDVLSLDITEAVPLVDQLPEIAADPRIRILRTEYADTLVDEGEISRALKLYTVAETPVQQVVAKLRPIIESIPTEESNDMSSVFSNRTSRTTNSNPTVESTVRYLVQARRKLFILAAAEERPVNAEDATAVDTMLFLCYIKIHSPLVGPLVRVDNFCDVETVRSTLLSIGKWKELATFLSGKGLHVEALELLRDKANDPQIIDYLVRFAADDYDLTTKFSRGPISRSPQLAITLFANSKLNKVKLNDFLADINESLAWELLERWIRDGDQTSELHTRWAIKLVKDESPETEMFLRQSKIYDAKKVLKNVTDPLLQAILYGRLKKHDKAIELYITAREYDLCEVYCDEIYKDSKEEGIKAVQTLYNVLLETNTTDRLISLLNTQGTRLDFSETLEKLPKDLPCDSIVPFLMLATRRLSHNVKTSQMEVAASKVYLGEQAFAAVKAAQVSATVTSTTTCSVCHKRVGKSVIGLTDHGVVHYGCL</sequence>
<dbReference type="SUPFAM" id="SSF50969">
    <property type="entry name" value="YVTN repeat-like/Quinoprotein amine dehydrogenase"/>
    <property type="match status" value="1"/>
</dbReference>
<dbReference type="Pfam" id="PF10366">
    <property type="entry name" value="Vps39_1"/>
    <property type="match status" value="1"/>
</dbReference>
<evidence type="ECO:0000313" key="6">
    <source>
        <dbReference type="Proteomes" id="UP000238350"/>
    </source>
</evidence>
<dbReference type="PANTHER" id="PTHR12894:SF49">
    <property type="entry name" value="VAM6_VPS39-LIKE PROTEIN"/>
    <property type="match status" value="1"/>
</dbReference>
<dbReference type="RefSeq" id="XP_024664346.1">
    <property type="nucleotide sequence ID" value="XM_024808578.1"/>
</dbReference>
<comment type="subcellular location">
    <subcellularLocation>
        <location evidence="1">Endomembrane system</location>
        <topology evidence="1">Peripheral membrane protein</topology>
    </subcellularLocation>
</comment>
<dbReference type="GeneID" id="36515769"/>
<gene>
    <name evidence="5" type="ORF">B9G98_02021</name>
</gene>
<dbReference type="Proteomes" id="UP000238350">
    <property type="component" value="Unassembled WGS sequence"/>
</dbReference>
<evidence type="ECO:0000259" key="4">
    <source>
        <dbReference type="Pfam" id="PF10366"/>
    </source>
</evidence>
<dbReference type="STRING" id="45607.A0A2T0FHD4"/>